<organism evidence="2 3">
    <name type="scientific">Tagetes erecta</name>
    <name type="common">African marigold</name>
    <dbReference type="NCBI Taxonomy" id="13708"/>
    <lineage>
        <taxon>Eukaryota</taxon>
        <taxon>Viridiplantae</taxon>
        <taxon>Streptophyta</taxon>
        <taxon>Embryophyta</taxon>
        <taxon>Tracheophyta</taxon>
        <taxon>Spermatophyta</taxon>
        <taxon>Magnoliopsida</taxon>
        <taxon>eudicotyledons</taxon>
        <taxon>Gunneridae</taxon>
        <taxon>Pentapetalae</taxon>
        <taxon>asterids</taxon>
        <taxon>campanulids</taxon>
        <taxon>Asterales</taxon>
        <taxon>Asteraceae</taxon>
        <taxon>Asteroideae</taxon>
        <taxon>Heliantheae alliance</taxon>
        <taxon>Tageteae</taxon>
        <taxon>Tagetes</taxon>
    </lineage>
</organism>
<evidence type="ECO:0000313" key="2">
    <source>
        <dbReference type="EMBL" id="KAK1429024.1"/>
    </source>
</evidence>
<proteinExistence type="predicted"/>
<gene>
    <name evidence="2" type="ORF">QVD17_11223</name>
</gene>
<dbReference type="PANTHER" id="PTHR31639">
    <property type="entry name" value="F-BOX PROTEIN-LIKE"/>
    <property type="match status" value="1"/>
</dbReference>
<reference evidence="2" key="1">
    <citation type="journal article" date="2023" name="bioRxiv">
        <title>Improved chromosome-level genome assembly for marigold (Tagetes erecta).</title>
        <authorList>
            <person name="Jiang F."/>
            <person name="Yuan L."/>
            <person name="Wang S."/>
            <person name="Wang H."/>
            <person name="Xu D."/>
            <person name="Wang A."/>
            <person name="Fan W."/>
        </authorList>
    </citation>
    <scope>NUCLEOTIDE SEQUENCE</scope>
    <source>
        <strain evidence="2">WSJ</strain>
        <tissue evidence="2">Leaf</tissue>
    </source>
</reference>
<dbReference type="InterPro" id="IPR032675">
    <property type="entry name" value="LRR_dom_sf"/>
</dbReference>
<dbReference type="Gene3D" id="3.80.10.10">
    <property type="entry name" value="Ribonuclease Inhibitor"/>
    <property type="match status" value="1"/>
</dbReference>
<dbReference type="InterPro" id="IPR006566">
    <property type="entry name" value="FBD"/>
</dbReference>
<accession>A0AAD8KUR0</accession>
<sequence>MSAVCGPHLQTSAEEEVDQTSAVCKKKTVLAAAREEDGGVTAAGKGGGGATAAGKGGGGATVAGGWSCPSLKRLTLRSRNIFYTRGGPTVVDLFKCLSQIEYLSVWFDTVEFFIPSIFPKELPTTLVHLKCLQMEGLFFTFKYGLPILLLMIKSSPNLEKLELVMEEADCFATANNNILIKMDRISRLPIGIIETILCFLPIQDAARTSILSREWRYHWLKIPKLAFVEDTFEASTDGAELSVLEQTFDKPSERKVFTKRCKLFNAIYQVLLIHEALIHDFALIMDVDGSCVEIDHIIRHLSKKDTVKILKLDLNGTYKLPLSFFSLHQLTDLYLNDCVLDHHPTFNGFGSLTTLHVELLWACEKMLLRLLSGCPLLKRLTLYCDAATLYDNNDSTIVDLFKCLPVIEHLSLWFYIVMCFVPERLPKELPTPLVHLKYLCMEDMCFSHKYSLPFLVLLIRSSPNLEKLRLEIIGENWLNGYEFGTLIIEDYSDIVLEHLNELEILQFSNGEIEMDLVKLILAKSPVLKKARIFVSDTLGKDEELHISKILLSSPCASPMRKIIV</sequence>
<dbReference type="Proteomes" id="UP001229421">
    <property type="component" value="Unassembled WGS sequence"/>
</dbReference>
<dbReference type="AlphaFoldDB" id="A0AAD8KUR0"/>
<evidence type="ECO:0000259" key="1">
    <source>
        <dbReference type="SMART" id="SM00579"/>
    </source>
</evidence>
<keyword evidence="3" id="KW-1185">Reference proteome</keyword>
<dbReference type="Pfam" id="PF00646">
    <property type="entry name" value="F-box"/>
    <property type="match status" value="1"/>
</dbReference>
<dbReference type="PANTHER" id="PTHR31639:SF315">
    <property type="entry name" value="LEUCINE-RICH REPEAT DOMAIN SUPERFAMILY, F-BOX-LIKE DOMAIN SUPERFAMILY"/>
    <property type="match status" value="1"/>
</dbReference>
<protein>
    <recommendedName>
        <fullName evidence="1">FBD domain-containing protein</fullName>
    </recommendedName>
</protein>
<dbReference type="InterPro" id="IPR036047">
    <property type="entry name" value="F-box-like_dom_sf"/>
</dbReference>
<dbReference type="SMART" id="SM00579">
    <property type="entry name" value="FBD"/>
    <property type="match status" value="1"/>
</dbReference>
<dbReference type="Pfam" id="PF08387">
    <property type="entry name" value="FBD"/>
    <property type="match status" value="1"/>
</dbReference>
<dbReference type="SUPFAM" id="SSF52047">
    <property type="entry name" value="RNI-like"/>
    <property type="match status" value="2"/>
</dbReference>
<name>A0AAD8KUR0_TARER</name>
<feature type="domain" description="FBD" evidence="1">
    <location>
        <begin position="493"/>
        <end position="564"/>
    </location>
</feature>
<dbReference type="SUPFAM" id="SSF81383">
    <property type="entry name" value="F-box domain"/>
    <property type="match status" value="1"/>
</dbReference>
<comment type="caution">
    <text evidence="2">The sequence shown here is derived from an EMBL/GenBank/DDBJ whole genome shotgun (WGS) entry which is preliminary data.</text>
</comment>
<dbReference type="InterPro" id="IPR001810">
    <property type="entry name" value="F-box_dom"/>
</dbReference>
<evidence type="ECO:0000313" key="3">
    <source>
        <dbReference type="Proteomes" id="UP001229421"/>
    </source>
</evidence>
<dbReference type="EMBL" id="JAUHHV010000003">
    <property type="protein sequence ID" value="KAK1429024.1"/>
    <property type="molecule type" value="Genomic_DNA"/>
</dbReference>